<evidence type="ECO:0000256" key="1">
    <source>
        <dbReference type="SAM" id="MobiDB-lite"/>
    </source>
</evidence>
<sequence>VGLSILLRRQNISPETVPPGRRLTVPLSAVITGAKEARDELGQPPSVTKVDELYPTSPIP</sequence>
<dbReference type="AlphaFoldDB" id="A0A392UU94"/>
<protein>
    <submittedName>
        <fullName evidence="2">Uncharacterized protein</fullName>
    </submittedName>
</protein>
<dbReference type="EMBL" id="LXQA010977256">
    <property type="protein sequence ID" value="MCI79598.1"/>
    <property type="molecule type" value="Genomic_DNA"/>
</dbReference>
<feature type="non-terminal residue" evidence="2">
    <location>
        <position position="1"/>
    </location>
</feature>
<dbReference type="Proteomes" id="UP000265520">
    <property type="component" value="Unassembled WGS sequence"/>
</dbReference>
<evidence type="ECO:0000313" key="3">
    <source>
        <dbReference type="Proteomes" id="UP000265520"/>
    </source>
</evidence>
<evidence type="ECO:0000313" key="2">
    <source>
        <dbReference type="EMBL" id="MCI79598.1"/>
    </source>
</evidence>
<name>A0A392UU94_9FABA</name>
<feature type="region of interest" description="Disordered" evidence="1">
    <location>
        <begin position="36"/>
        <end position="60"/>
    </location>
</feature>
<comment type="caution">
    <text evidence="2">The sequence shown here is derived from an EMBL/GenBank/DDBJ whole genome shotgun (WGS) entry which is preliminary data.</text>
</comment>
<organism evidence="2 3">
    <name type="scientific">Trifolium medium</name>
    <dbReference type="NCBI Taxonomy" id="97028"/>
    <lineage>
        <taxon>Eukaryota</taxon>
        <taxon>Viridiplantae</taxon>
        <taxon>Streptophyta</taxon>
        <taxon>Embryophyta</taxon>
        <taxon>Tracheophyta</taxon>
        <taxon>Spermatophyta</taxon>
        <taxon>Magnoliopsida</taxon>
        <taxon>eudicotyledons</taxon>
        <taxon>Gunneridae</taxon>
        <taxon>Pentapetalae</taxon>
        <taxon>rosids</taxon>
        <taxon>fabids</taxon>
        <taxon>Fabales</taxon>
        <taxon>Fabaceae</taxon>
        <taxon>Papilionoideae</taxon>
        <taxon>50 kb inversion clade</taxon>
        <taxon>NPAAA clade</taxon>
        <taxon>Hologalegina</taxon>
        <taxon>IRL clade</taxon>
        <taxon>Trifolieae</taxon>
        <taxon>Trifolium</taxon>
    </lineage>
</organism>
<reference evidence="2 3" key="1">
    <citation type="journal article" date="2018" name="Front. Plant Sci.">
        <title>Red Clover (Trifolium pratense) and Zigzag Clover (T. medium) - A Picture of Genomic Similarities and Differences.</title>
        <authorList>
            <person name="Dluhosova J."/>
            <person name="Istvanek J."/>
            <person name="Nedelnik J."/>
            <person name="Repkova J."/>
        </authorList>
    </citation>
    <scope>NUCLEOTIDE SEQUENCE [LARGE SCALE GENOMIC DNA]</scope>
    <source>
        <strain evidence="3">cv. 10/8</strain>
        <tissue evidence="2">Leaf</tissue>
    </source>
</reference>
<accession>A0A392UU94</accession>
<proteinExistence type="predicted"/>
<keyword evidence="3" id="KW-1185">Reference proteome</keyword>